<reference evidence="2 3" key="1">
    <citation type="journal article" date="2022" name="Nat. Plants">
        <title>Genomes of leafy and leafless Platanthera orchids illuminate the evolution of mycoheterotrophy.</title>
        <authorList>
            <person name="Li M.H."/>
            <person name="Liu K.W."/>
            <person name="Li Z."/>
            <person name="Lu H.C."/>
            <person name="Ye Q.L."/>
            <person name="Zhang D."/>
            <person name="Wang J.Y."/>
            <person name="Li Y.F."/>
            <person name="Zhong Z.M."/>
            <person name="Liu X."/>
            <person name="Yu X."/>
            <person name="Liu D.K."/>
            <person name="Tu X.D."/>
            <person name="Liu B."/>
            <person name="Hao Y."/>
            <person name="Liao X.Y."/>
            <person name="Jiang Y.T."/>
            <person name="Sun W.H."/>
            <person name="Chen J."/>
            <person name="Chen Y.Q."/>
            <person name="Ai Y."/>
            <person name="Zhai J.W."/>
            <person name="Wu S.S."/>
            <person name="Zhou Z."/>
            <person name="Hsiao Y.Y."/>
            <person name="Wu W.L."/>
            <person name="Chen Y.Y."/>
            <person name="Lin Y.F."/>
            <person name="Hsu J.L."/>
            <person name="Li C.Y."/>
            <person name="Wang Z.W."/>
            <person name="Zhao X."/>
            <person name="Zhong W.Y."/>
            <person name="Ma X.K."/>
            <person name="Ma L."/>
            <person name="Huang J."/>
            <person name="Chen G.Z."/>
            <person name="Huang M.Z."/>
            <person name="Huang L."/>
            <person name="Peng D.H."/>
            <person name="Luo Y.B."/>
            <person name="Zou S.Q."/>
            <person name="Chen S.P."/>
            <person name="Lan S."/>
            <person name="Tsai W.C."/>
            <person name="Van de Peer Y."/>
            <person name="Liu Z.J."/>
        </authorList>
    </citation>
    <scope>NUCLEOTIDE SEQUENCE [LARGE SCALE GENOMIC DNA]</scope>
    <source>
        <strain evidence="2">Lor288</strain>
    </source>
</reference>
<evidence type="ECO:0000256" key="1">
    <source>
        <dbReference type="SAM" id="Phobius"/>
    </source>
</evidence>
<keyword evidence="1" id="KW-1133">Transmembrane helix</keyword>
<organism evidence="2 3">
    <name type="scientific">Platanthera guangdongensis</name>
    <dbReference type="NCBI Taxonomy" id="2320717"/>
    <lineage>
        <taxon>Eukaryota</taxon>
        <taxon>Viridiplantae</taxon>
        <taxon>Streptophyta</taxon>
        <taxon>Embryophyta</taxon>
        <taxon>Tracheophyta</taxon>
        <taxon>Spermatophyta</taxon>
        <taxon>Magnoliopsida</taxon>
        <taxon>Liliopsida</taxon>
        <taxon>Asparagales</taxon>
        <taxon>Orchidaceae</taxon>
        <taxon>Orchidoideae</taxon>
        <taxon>Orchideae</taxon>
        <taxon>Orchidinae</taxon>
        <taxon>Platanthera</taxon>
    </lineage>
</organism>
<keyword evidence="3" id="KW-1185">Reference proteome</keyword>
<evidence type="ECO:0000313" key="2">
    <source>
        <dbReference type="EMBL" id="KAK8960609.1"/>
    </source>
</evidence>
<feature type="transmembrane region" description="Helical" evidence="1">
    <location>
        <begin position="147"/>
        <end position="168"/>
    </location>
</feature>
<protein>
    <submittedName>
        <fullName evidence="2">Peptide/nitrate transporter</fullName>
    </submittedName>
</protein>
<proteinExistence type="predicted"/>
<comment type="caution">
    <text evidence="2">The sequence shown here is derived from an EMBL/GenBank/DDBJ whole genome shotgun (WGS) entry which is preliminary data.</text>
</comment>
<dbReference type="Gene3D" id="1.20.1250.20">
    <property type="entry name" value="MFS general substrate transporter like domains"/>
    <property type="match status" value="1"/>
</dbReference>
<gene>
    <name evidence="2" type="ORF">KSP40_PGU021914</name>
</gene>
<dbReference type="Proteomes" id="UP001412067">
    <property type="component" value="Unassembled WGS sequence"/>
</dbReference>
<keyword evidence="1" id="KW-0472">Membrane</keyword>
<keyword evidence="1" id="KW-0812">Transmembrane</keyword>
<dbReference type="EMBL" id="JBBWWR010000010">
    <property type="protein sequence ID" value="KAK8960609.1"/>
    <property type="molecule type" value="Genomic_DNA"/>
</dbReference>
<dbReference type="InterPro" id="IPR036259">
    <property type="entry name" value="MFS_trans_sf"/>
</dbReference>
<dbReference type="PANTHER" id="PTHR11654">
    <property type="entry name" value="OLIGOPEPTIDE TRANSPORTER-RELATED"/>
    <property type="match status" value="1"/>
</dbReference>
<accession>A0ABR2MA86</accession>
<sequence>MLPARPPHANVHYTLPDRDRVRGDCTVQCSVQRLRVHQHSRMHLDGSVDTLSAVRCAALHGAVQPSPSPPPLPIVTGPFGYEAFERMAFYGVAANLVVYLTTQLHEDTVTSVRSVNNWSGSVWITPILGAFIADSYFGRFWTFTISSLIYVLVRIIALLVFEASIIVFKTLRALMPL</sequence>
<evidence type="ECO:0000313" key="3">
    <source>
        <dbReference type="Proteomes" id="UP001412067"/>
    </source>
</evidence>
<name>A0ABR2MA86_9ASPA</name>